<evidence type="ECO:0000313" key="1">
    <source>
        <dbReference type="EMBL" id="CRL34293.1"/>
    </source>
</evidence>
<organism evidence="1 2">
    <name type="scientific">Roseburia faecis</name>
    <dbReference type="NCBI Taxonomy" id="301302"/>
    <lineage>
        <taxon>Bacteria</taxon>
        <taxon>Bacillati</taxon>
        <taxon>Bacillota</taxon>
        <taxon>Clostridia</taxon>
        <taxon>Lachnospirales</taxon>
        <taxon>Lachnospiraceae</taxon>
        <taxon>Roseburia</taxon>
    </lineage>
</organism>
<name>A0A0M6WDT7_9FIRM</name>
<evidence type="ECO:0000313" key="2">
    <source>
        <dbReference type="Proteomes" id="UP000049979"/>
    </source>
</evidence>
<gene>
    <name evidence="1" type="ORF">M72_20821</name>
</gene>
<dbReference type="AlphaFoldDB" id="A0A0M6WDT7"/>
<protein>
    <submittedName>
        <fullName evidence="1">Transposase</fullName>
    </submittedName>
</protein>
<accession>A0A0M6WDT7</accession>
<reference evidence="2" key="1">
    <citation type="submission" date="2015-05" db="EMBL/GenBank/DDBJ databases">
        <authorList>
            <consortium name="Pathogen Informatics"/>
        </authorList>
    </citation>
    <scope>NUCLEOTIDE SEQUENCE [LARGE SCALE GENOMIC DNA]</scope>
    <source>
        <strain evidence="2">M72</strain>
    </source>
</reference>
<sequence length="93" mass="10782">MRAFFNDAEKSIKAFCAGKHSWHIIDSIRGAIALLYSIDEIAKANNLKPYQYFPYLLTELMKYPWDNVLGNALEKIMPWSPDLPDSCRKTKTR</sequence>
<dbReference type="EMBL" id="CVRR01000006">
    <property type="protein sequence ID" value="CRL34293.1"/>
    <property type="molecule type" value="Genomic_DNA"/>
</dbReference>
<dbReference type="RefSeq" id="WP_141652684.1">
    <property type="nucleotide sequence ID" value="NZ_CP173697.1"/>
</dbReference>
<dbReference type="Proteomes" id="UP000049979">
    <property type="component" value="Unassembled WGS sequence"/>
</dbReference>
<dbReference type="OrthoDB" id="9760067at2"/>
<keyword evidence="2" id="KW-1185">Reference proteome</keyword>
<proteinExistence type="predicted"/>